<gene>
    <name evidence="1" type="ORF">SAMN05216233_10363</name>
</gene>
<dbReference type="EMBL" id="FMUX01000003">
    <property type="protein sequence ID" value="SCY02747.1"/>
    <property type="molecule type" value="Genomic_DNA"/>
</dbReference>
<sequence>MNQPILRRPLLVAMMAAGFYLMTGRCVEALTPLSDEGLAQTHAANGIRLAFEDVMVHHNSAGMGYVAYDNRDSLGQGQGSYGSLGLSDVSLALRAHGTVDMEAKAFAYPENSGPYFATDVWKEDDFVHVSKTHTLDKEPQVNDAHRQVVVLEAVGLGGAFLTVGPDGTPVEGNLEVRYGTESDLFALGTLGLSSLQLIDQRMILYAMPEIDGYCSGEGVAMEIGTRLSVDSVAIGAPREEGLTFFQMKGFHLRESFEELDPAYDHLGHYKKNSIDDMYANSTGDSGGYGPGDREALEADYEDMTRTWGSTDVPAERSVNNMYDGRFMIGNLRQVGFTDYVAGNKGIPFHENHRDQLTDDLRDDGWDNQEYSIAFPIHYVDDEDRVDYSEIVERPMTLSFKTRTSDDSPDESSCMVLNMPLHGAIRVEETMGYNSSGDNSYLGGNSMGPLIVEGLRVKKLYIEFPGRNTTYELETAVNESLSNPNPHLYTYRAGELPVAQAIPAGQKEYNPMGRGVASFMDRLGPEPGPVGSGWDQYRTRIGENVYDGDRLVKDTSFWQIREPYPINSDYTVYRN</sequence>
<organism evidence="1 2">
    <name type="scientific">Desulfoluna spongiiphila</name>
    <dbReference type="NCBI Taxonomy" id="419481"/>
    <lineage>
        <taxon>Bacteria</taxon>
        <taxon>Pseudomonadati</taxon>
        <taxon>Thermodesulfobacteriota</taxon>
        <taxon>Desulfobacteria</taxon>
        <taxon>Desulfobacterales</taxon>
        <taxon>Desulfolunaceae</taxon>
        <taxon>Desulfoluna</taxon>
    </lineage>
</organism>
<dbReference type="Proteomes" id="UP000198870">
    <property type="component" value="Unassembled WGS sequence"/>
</dbReference>
<evidence type="ECO:0000313" key="1">
    <source>
        <dbReference type="EMBL" id="SCY02747.1"/>
    </source>
</evidence>
<evidence type="ECO:0000313" key="2">
    <source>
        <dbReference type="Proteomes" id="UP000198870"/>
    </source>
</evidence>
<keyword evidence="2" id="KW-1185">Reference proteome</keyword>
<dbReference type="AlphaFoldDB" id="A0A1G5CKB7"/>
<name>A0A1G5CKB7_9BACT</name>
<proteinExistence type="predicted"/>
<accession>A0A1G5CKB7</accession>
<protein>
    <submittedName>
        <fullName evidence="1">Uncharacterized protein</fullName>
    </submittedName>
</protein>
<reference evidence="1 2" key="1">
    <citation type="submission" date="2016-10" db="EMBL/GenBank/DDBJ databases">
        <authorList>
            <person name="de Groot N.N."/>
        </authorList>
    </citation>
    <scope>NUCLEOTIDE SEQUENCE [LARGE SCALE GENOMIC DNA]</scope>
    <source>
        <strain evidence="1 2">AA1</strain>
    </source>
</reference>
<dbReference type="RefSeq" id="WP_139163868.1">
    <property type="nucleotide sequence ID" value="NZ_FMUX01000003.1"/>
</dbReference>